<feature type="domain" description="YjeF C-terminal" evidence="20">
    <location>
        <begin position="220"/>
        <end position="495"/>
    </location>
</feature>
<proteinExistence type="inferred from homology"/>
<dbReference type="EC" id="5.1.99.6" evidence="19"/>
<keyword evidence="5 18" id="KW-0479">Metal-binding</keyword>
<evidence type="ECO:0000256" key="15">
    <source>
        <dbReference type="ARBA" id="ARBA00048238"/>
    </source>
</evidence>
<reference evidence="22 23" key="1">
    <citation type="submission" date="2020-03" db="EMBL/GenBank/DDBJ databases">
        <title>Genomic Encyclopedia of Type Strains, Phase IV (KMG-IV): sequencing the most valuable type-strain genomes for metagenomic binning, comparative biology and taxonomic classification.</title>
        <authorList>
            <person name="Goeker M."/>
        </authorList>
    </citation>
    <scope>NUCLEOTIDE SEQUENCE [LARGE SCALE GENOMIC DNA]</scope>
    <source>
        <strain evidence="22 23">DSM 103870</strain>
    </source>
</reference>
<keyword evidence="13" id="KW-0511">Multifunctional enzyme</keyword>
<feature type="binding site" evidence="18">
    <location>
        <begin position="59"/>
        <end position="63"/>
    </location>
    <ligand>
        <name>(6S)-NADPHX</name>
        <dbReference type="ChEBI" id="CHEBI:64076"/>
    </ligand>
</feature>
<keyword evidence="7 17" id="KW-0067">ATP-binding</keyword>
<dbReference type="HAMAP" id="MF_01965">
    <property type="entry name" value="NADHX_dehydratase"/>
    <property type="match status" value="1"/>
</dbReference>
<feature type="binding site" evidence="18">
    <location>
        <position position="60"/>
    </location>
    <ligand>
        <name>K(+)</name>
        <dbReference type="ChEBI" id="CHEBI:29103"/>
    </ligand>
</feature>
<dbReference type="PROSITE" id="PS01050">
    <property type="entry name" value="YJEF_C_2"/>
    <property type="match status" value="1"/>
</dbReference>
<dbReference type="CDD" id="cd01171">
    <property type="entry name" value="YXKO-related"/>
    <property type="match status" value="1"/>
</dbReference>
<evidence type="ECO:0000256" key="7">
    <source>
        <dbReference type="ARBA" id="ARBA00022840"/>
    </source>
</evidence>
<dbReference type="Gene3D" id="3.40.50.10260">
    <property type="entry name" value="YjeF N-terminal domain"/>
    <property type="match status" value="1"/>
</dbReference>
<dbReference type="Pfam" id="PF03853">
    <property type="entry name" value="YjeF_N"/>
    <property type="match status" value="1"/>
</dbReference>
<comment type="cofactor">
    <cofactor evidence="18 19">
        <name>K(+)</name>
        <dbReference type="ChEBI" id="CHEBI:29103"/>
    </cofactor>
    <text evidence="18 19">Binds 1 potassium ion per subunit.</text>
</comment>
<comment type="function">
    <text evidence="17">Catalyzes the dehydration of the S-form of NAD(P)HX at the expense of ADP, which is converted to AMP. Together with NAD(P)HX epimerase, which catalyzes the epimerization of the S- and R-forms, the enzyme allows the repair of both epimers of NAD(P)HX, a damaged form of NAD(P)H that is a result of enzymatic or heat-dependent hydration.</text>
</comment>
<dbReference type="InterPro" id="IPR029056">
    <property type="entry name" value="Ribokinase-like"/>
</dbReference>
<evidence type="ECO:0000256" key="3">
    <source>
        <dbReference type="ARBA" id="ARBA00006001"/>
    </source>
</evidence>
<organism evidence="22 23">
    <name type="scientific">Pseudochelatococcus lubricantis</name>
    <dbReference type="NCBI Taxonomy" id="1538102"/>
    <lineage>
        <taxon>Bacteria</taxon>
        <taxon>Pseudomonadati</taxon>
        <taxon>Pseudomonadota</taxon>
        <taxon>Alphaproteobacteria</taxon>
        <taxon>Hyphomicrobiales</taxon>
        <taxon>Chelatococcaceae</taxon>
        <taxon>Pseudochelatococcus</taxon>
    </lineage>
</organism>
<feature type="domain" description="YjeF N-terminal" evidence="21">
    <location>
        <begin position="11"/>
        <end position="210"/>
    </location>
</feature>
<evidence type="ECO:0000256" key="9">
    <source>
        <dbReference type="ARBA" id="ARBA00022958"/>
    </source>
</evidence>
<feature type="binding site" evidence="18">
    <location>
        <position position="156"/>
    </location>
    <ligand>
        <name>K(+)</name>
        <dbReference type="ChEBI" id="CHEBI:29103"/>
    </ligand>
</feature>
<dbReference type="PANTHER" id="PTHR12592:SF0">
    <property type="entry name" value="ATP-DEPENDENT (S)-NAD(P)H-HYDRATE DEHYDRATASE"/>
    <property type="match status" value="1"/>
</dbReference>
<dbReference type="PANTHER" id="PTHR12592">
    <property type="entry name" value="ATP-DEPENDENT (S)-NAD(P)H-HYDRATE DEHYDRATASE FAMILY MEMBER"/>
    <property type="match status" value="1"/>
</dbReference>
<evidence type="ECO:0000313" key="22">
    <source>
        <dbReference type="EMBL" id="NIJ56298.1"/>
    </source>
</evidence>
<evidence type="ECO:0000256" key="12">
    <source>
        <dbReference type="ARBA" id="ARBA00023239"/>
    </source>
</evidence>
<dbReference type="RefSeq" id="WP_166947646.1">
    <property type="nucleotide sequence ID" value="NZ_JAASQI010000001.1"/>
</dbReference>
<dbReference type="SUPFAM" id="SSF64153">
    <property type="entry name" value="YjeF N-terminal domain-like"/>
    <property type="match status" value="1"/>
</dbReference>
<comment type="catalytic activity">
    <reaction evidence="1 18 19">
        <text>(6R)-NADHX = (6S)-NADHX</text>
        <dbReference type="Rhea" id="RHEA:32215"/>
        <dbReference type="ChEBI" id="CHEBI:64074"/>
        <dbReference type="ChEBI" id="CHEBI:64075"/>
        <dbReference type="EC" id="5.1.99.6"/>
    </reaction>
</comment>
<sequence>MATTLLTTRAMRDADARTIAAGTPGYTLMQRAGAAVAEKAAQLAGSPARKIIVLCGPGNNGGDGFVAARLLVGRGFTVRLALMGAVAALKGDAAAAAADWQGEVLSIDDVTLNDADVIIDALLGAGLDRDLTAELQALVARVNASPAAVVAVDVPTGIDGDSGAVRGAAVQATLTVTFARAKPGHYLFPGRACRGDLHVADIGIADVLADELSNGLTVNGPGLFGDSLPVPSVTGHKYGRGHALVVSGGRARTGAARLAARAALRIGAGLVTVASPADALAENAAHLTAIMLRPVEDAAQLAEALADERFNALVIGPAAGVGERTRAFVAATGAAGRALVLDADALTSFAGDVDSLRAAIGPATRRGVVLTPHEGEFARLFAQEAAVASARSKLTRAQHAAQRTGAVVVIKGADTVIAAPDGRAAINDNGSPWLATAGSGDVLAGMIAGALAQGVPAFEAACAGVWLHGAAAQLGGAGLIAEDLPELLPRVLPQVLKPLEPLRKK</sequence>
<comment type="cofactor">
    <cofactor evidence="17">
        <name>Mg(2+)</name>
        <dbReference type="ChEBI" id="CHEBI:18420"/>
    </cofactor>
</comment>
<comment type="caution">
    <text evidence="17">Lacks conserved residue(s) required for the propagation of feature annotation.</text>
</comment>
<evidence type="ECO:0000256" key="16">
    <source>
        <dbReference type="ARBA" id="ARBA00049209"/>
    </source>
</evidence>
<evidence type="ECO:0000256" key="18">
    <source>
        <dbReference type="HAMAP-Rule" id="MF_01966"/>
    </source>
</evidence>
<evidence type="ECO:0000256" key="6">
    <source>
        <dbReference type="ARBA" id="ARBA00022741"/>
    </source>
</evidence>
<comment type="similarity">
    <text evidence="4 19">In the C-terminal section; belongs to the NnrD/CARKD family.</text>
</comment>
<evidence type="ECO:0000256" key="13">
    <source>
        <dbReference type="ARBA" id="ARBA00023268"/>
    </source>
</evidence>
<feature type="binding site" evidence="18">
    <location>
        <position position="120"/>
    </location>
    <ligand>
        <name>K(+)</name>
        <dbReference type="ChEBI" id="CHEBI:29103"/>
    </ligand>
</feature>
<keyword evidence="23" id="KW-1185">Reference proteome</keyword>
<dbReference type="InterPro" id="IPR000631">
    <property type="entry name" value="CARKD"/>
</dbReference>
<keyword evidence="8 17" id="KW-0521">NADP</keyword>
<name>A0ABX0UTK9_9HYPH</name>
<dbReference type="Gene3D" id="3.40.1190.20">
    <property type="match status" value="1"/>
</dbReference>
<dbReference type="InterPro" id="IPR030677">
    <property type="entry name" value="Nnr"/>
</dbReference>
<keyword evidence="12 17" id="KW-0456">Lyase</keyword>
<keyword evidence="11 18" id="KW-0413">Isomerase</keyword>
<comment type="catalytic activity">
    <reaction evidence="2 18 19">
        <text>(6R)-NADPHX = (6S)-NADPHX</text>
        <dbReference type="Rhea" id="RHEA:32227"/>
        <dbReference type="ChEBI" id="CHEBI:64076"/>
        <dbReference type="ChEBI" id="CHEBI:64077"/>
        <dbReference type="EC" id="5.1.99.6"/>
    </reaction>
</comment>
<dbReference type="HAMAP" id="MF_01966">
    <property type="entry name" value="NADHX_epimerase"/>
    <property type="match status" value="1"/>
</dbReference>
<evidence type="ECO:0000256" key="14">
    <source>
        <dbReference type="ARBA" id="ARBA00025153"/>
    </source>
</evidence>
<protein>
    <recommendedName>
        <fullName evidence="19">Bifunctional NAD(P)H-hydrate repair enzyme</fullName>
    </recommendedName>
    <alternativeName>
        <fullName evidence="19">Nicotinamide nucleotide repair protein</fullName>
    </alternativeName>
    <domain>
        <recommendedName>
            <fullName evidence="19">ADP-dependent (S)-NAD(P)H-hydrate dehydratase</fullName>
            <ecNumber evidence="19">4.2.1.136</ecNumber>
        </recommendedName>
        <alternativeName>
            <fullName evidence="19">ADP-dependent NAD(P)HX dehydratase</fullName>
        </alternativeName>
    </domain>
    <domain>
        <recommendedName>
            <fullName evidence="19">NAD(P)H-hydrate epimerase</fullName>
            <ecNumber evidence="19">5.1.99.6</ecNumber>
        </recommendedName>
    </domain>
</protein>
<keyword evidence="10 17" id="KW-0520">NAD</keyword>
<comment type="function">
    <text evidence="14 19">Bifunctional enzyme that catalyzes the epimerization of the S- and R-forms of NAD(P)HX and the dehydration of the S-form of NAD(P)HX at the expense of ADP, which is converted to AMP. This allows the repair of both epimers of NAD(P)HX, a damaged form of NAD(P)H that is a result of enzymatic or heat-dependent hydration.</text>
</comment>
<dbReference type="Pfam" id="PF01256">
    <property type="entry name" value="Carb_kinase"/>
    <property type="match status" value="1"/>
</dbReference>
<comment type="similarity">
    <text evidence="3 19">In the N-terminal section; belongs to the NnrE/AIBP family.</text>
</comment>
<dbReference type="NCBIfam" id="TIGR00197">
    <property type="entry name" value="yjeF_nterm"/>
    <property type="match status" value="1"/>
</dbReference>
<keyword evidence="6 17" id="KW-0547">Nucleotide-binding</keyword>
<dbReference type="InterPro" id="IPR017953">
    <property type="entry name" value="Carbohydrate_kinase_pred_CS"/>
</dbReference>
<gene>
    <name evidence="18" type="primary">nnrE</name>
    <name evidence="17" type="synonym">nnrD</name>
    <name evidence="22" type="ORF">FHS82_000111</name>
</gene>
<feature type="binding site" evidence="17">
    <location>
        <position position="255"/>
    </location>
    <ligand>
        <name>(6S)-NADPHX</name>
        <dbReference type="ChEBI" id="CHEBI:64076"/>
    </ligand>
</feature>
<dbReference type="EMBL" id="JAASQI010000001">
    <property type="protein sequence ID" value="NIJ56298.1"/>
    <property type="molecule type" value="Genomic_DNA"/>
</dbReference>
<comment type="similarity">
    <text evidence="18">Belongs to the NnrE/AIBP family.</text>
</comment>
<feature type="binding site" evidence="17">
    <location>
        <position position="373"/>
    </location>
    <ligand>
        <name>(6S)-NADPHX</name>
        <dbReference type="ChEBI" id="CHEBI:64076"/>
    </ligand>
</feature>
<feature type="binding site" evidence="17">
    <location>
        <position position="440"/>
    </location>
    <ligand>
        <name>AMP</name>
        <dbReference type="ChEBI" id="CHEBI:456215"/>
    </ligand>
</feature>
<comment type="function">
    <text evidence="18">Catalyzes the epimerization of the S- and R-forms of NAD(P)HX, a damaged form of NAD(P)H that is a result of enzymatic or heat-dependent hydration. This is a prerequisite for the S-specific NAD(P)H-hydrate dehydratase to allow the repair of both epimers of NAD(P)HX.</text>
</comment>
<evidence type="ECO:0000313" key="23">
    <source>
        <dbReference type="Proteomes" id="UP001429580"/>
    </source>
</evidence>
<dbReference type="EC" id="4.2.1.136" evidence="19"/>
<feature type="binding site" evidence="17">
    <location>
        <position position="441"/>
    </location>
    <ligand>
        <name>(6S)-NADPHX</name>
        <dbReference type="ChEBI" id="CHEBI:64076"/>
    </ligand>
</feature>
<evidence type="ECO:0000256" key="1">
    <source>
        <dbReference type="ARBA" id="ARBA00000013"/>
    </source>
</evidence>
<dbReference type="SUPFAM" id="SSF53613">
    <property type="entry name" value="Ribokinase-like"/>
    <property type="match status" value="1"/>
</dbReference>
<dbReference type="PIRSF" id="PIRSF017184">
    <property type="entry name" value="Nnr"/>
    <property type="match status" value="1"/>
</dbReference>
<evidence type="ECO:0000256" key="17">
    <source>
        <dbReference type="HAMAP-Rule" id="MF_01965"/>
    </source>
</evidence>
<feature type="binding site" evidence="18">
    <location>
        <position position="153"/>
    </location>
    <ligand>
        <name>(6S)-NADPHX</name>
        <dbReference type="ChEBI" id="CHEBI:64076"/>
    </ligand>
</feature>
<dbReference type="PROSITE" id="PS51383">
    <property type="entry name" value="YJEF_C_3"/>
    <property type="match status" value="1"/>
</dbReference>
<comment type="catalytic activity">
    <reaction evidence="16 17 19">
        <text>(6S)-NADPHX + ADP = AMP + phosphate + NADPH + H(+)</text>
        <dbReference type="Rhea" id="RHEA:32235"/>
        <dbReference type="ChEBI" id="CHEBI:15378"/>
        <dbReference type="ChEBI" id="CHEBI:43474"/>
        <dbReference type="ChEBI" id="CHEBI:57783"/>
        <dbReference type="ChEBI" id="CHEBI:64076"/>
        <dbReference type="ChEBI" id="CHEBI:456215"/>
        <dbReference type="ChEBI" id="CHEBI:456216"/>
        <dbReference type="EC" id="4.2.1.136"/>
    </reaction>
</comment>
<evidence type="ECO:0000259" key="20">
    <source>
        <dbReference type="PROSITE" id="PS51383"/>
    </source>
</evidence>
<dbReference type="PROSITE" id="PS51385">
    <property type="entry name" value="YJEF_N"/>
    <property type="match status" value="1"/>
</dbReference>
<evidence type="ECO:0000259" key="21">
    <source>
        <dbReference type="PROSITE" id="PS51385"/>
    </source>
</evidence>
<evidence type="ECO:0000256" key="10">
    <source>
        <dbReference type="ARBA" id="ARBA00023027"/>
    </source>
</evidence>
<comment type="similarity">
    <text evidence="17">Belongs to the NnrD/CARKD family.</text>
</comment>
<keyword evidence="9 18" id="KW-0630">Potassium</keyword>
<accession>A0ABX0UTK9</accession>
<comment type="catalytic activity">
    <reaction evidence="15 17 19">
        <text>(6S)-NADHX + ADP = AMP + phosphate + NADH + H(+)</text>
        <dbReference type="Rhea" id="RHEA:32223"/>
        <dbReference type="ChEBI" id="CHEBI:15378"/>
        <dbReference type="ChEBI" id="CHEBI:43474"/>
        <dbReference type="ChEBI" id="CHEBI:57945"/>
        <dbReference type="ChEBI" id="CHEBI:64074"/>
        <dbReference type="ChEBI" id="CHEBI:456215"/>
        <dbReference type="ChEBI" id="CHEBI:456216"/>
        <dbReference type="EC" id="4.2.1.136"/>
    </reaction>
</comment>
<evidence type="ECO:0000256" key="4">
    <source>
        <dbReference type="ARBA" id="ARBA00009524"/>
    </source>
</evidence>
<dbReference type="InterPro" id="IPR004443">
    <property type="entry name" value="YjeF_N_dom"/>
</dbReference>
<dbReference type="InterPro" id="IPR036652">
    <property type="entry name" value="YjeF_N_dom_sf"/>
</dbReference>
<evidence type="ECO:0000256" key="8">
    <source>
        <dbReference type="ARBA" id="ARBA00022857"/>
    </source>
</evidence>
<evidence type="ECO:0000256" key="2">
    <source>
        <dbReference type="ARBA" id="ARBA00000909"/>
    </source>
</evidence>
<comment type="caution">
    <text evidence="22">The sequence shown here is derived from an EMBL/GenBank/DDBJ whole genome shotgun (WGS) entry which is preliminary data.</text>
</comment>
<evidence type="ECO:0000256" key="5">
    <source>
        <dbReference type="ARBA" id="ARBA00022723"/>
    </source>
</evidence>
<evidence type="ECO:0000256" key="11">
    <source>
        <dbReference type="ARBA" id="ARBA00023235"/>
    </source>
</evidence>
<comment type="subunit">
    <text evidence="17">Homotetramer.</text>
</comment>
<dbReference type="NCBIfam" id="TIGR00196">
    <property type="entry name" value="yjeF_cterm"/>
    <property type="match status" value="1"/>
</dbReference>
<feature type="binding site" evidence="17">
    <location>
        <begin position="411"/>
        <end position="415"/>
    </location>
    <ligand>
        <name>AMP</name>
        <dbReference type="ChEBI" id="CHEBI:456215"/>
    </ligand>
</feature>
<dbReference type="Proteomes" id="UP001429580">
    <property type="component" value="Unassembled WGS sequence"/>
</dbReference>
<feature type="binding site" evidence="18">
    <location>
        <begin position="124"/>
        <end position="130"/>
    </location>
    <ligand>
        <name>(6S)-NADPHX</name>
        <dbReference type="ChEBI" id="CHEBI:64076"/>
    </ligand>
</feature>
<evidence type="ECO:0000256" key="19">
    <source>
        <dbReference type="PIRNR" id="PIRNR017184"/>
    </source>
</evidence>